<evidence type="ECO:0000256" key="6">
    <source>
        <dbReference type="ARBA" id="ARBA00048017"/>
    </source>
</evidence>
<comment type="function">
    <text evidence="7">Catalytic component of the histone acetylase B (HAT-B) complex. Has intrinsic substrate specificity that modifies lysine in recognition sequence GXGKXG. Involved in DNA double-strand break repair.</text>
</comment>
<feature type="region of interest" description="Disordered" evidence="10">
    <location>
        <begin position="449"/>
        <end position="481"/>
    </location>
</feature>
<dbReference type="EMBL" id="SRPO01000183">
    <property type="protein sequence ID" value="KAG5937451.1"/>
    <property type="molecule type" value="Genomic_DNA"/>
</dbReference>
<protein>
    <recommendedName>
        <fullName evidence="3 7">Histone acetyltransferase type B catalytic subunit</fullName>
        <ecNumber evidence="2 7">2.3.1.48</ecNumber>
    </recommendedName>
</protein>
<gene>
    <name evidence="12" type="primary">HAT1</name>
    <name evidence="12" type="ORF">E4U60_001927</name>
</gene>
<keyword evidence="7" id="KW-0963">Cytoplasm</keyword>
<evidence type="ECO:0000256" key="7">
    <source>
        <dbReference type="PIRNR" id="PIRNR038084"/>
    </source>
</evidence>
<dbReference type="Pfam" id="PF21184">
    <property type="entry name" value="HAT1_C_fung"/>
    <property type="match status" value="1"/>
</dbReference>
<evidence type="ECO:0000256" key="8">
    <source>
        <dbReference type="PIRSR" id="PIRSR038084-1"/>
    </source>
</evidence>
<comment type="subunit">
    <text evidence="7">Component of the HAT-B complex composed of at least HAT1 and HAT2. The HAT-B complex binds to histone H4 tail.</text>
</comment>
<dbReference type="GO" id="GO:0005634">
    <property type="term" value="C:nucleus"/>
    <property type="evidence" value="ECO:0007669"/>
    <property type="project" value="UniProtKB-SubCell"/>
</dbReference>
<dbReference type="OrthoDB" id="10253098at2759"/>
<feature type="binding site" evidence="9">
    <location>
        <position position="297"/>
    </location>
    <ligand>
        <name>acetyl-CoA</name>
        <dbReference type="ChEBI" id="CHEBI:57288"/>
    </ligand>
</feature>
<feature type="region of interest" description="Interaction with histone H4 N-terminus" evidence="9">
    <location>
        <begin position="47"/>
        <end position="49"/>
    </location>
</feature>
<dbReference type="EC" id="2.3.1.48" evidence="2 7"/>
<dbReference type="GO" id="GO:0004402">
    <property type="term" value="F:histone acetyltransferase activity"/>
    <property type="evidence" value="ECO:0007669"/>
    <property type="project" value="UniProtKB-UniRule"/>
</dbReference>
<dbReference type="PIRSF" id="PIRSF038084">
    <property type="entry name" value="HAT-B_cat"/>
    <property type="match status" value="1"/>
</dbReference>
<feature type="binding site" evidence="9">
    <location>
        <begin position="259"/>
        <end position="261"/>
    </location>
    <ligand>
        <name>acetyl-CoA</name>
        <dbReference type="ChEBI" id="CHEBI:57288"/>
    </ligand>
</feature>
<sequence>MAALPDYTDWLADSNDALSLSLVSPSKSGLRLVDTFHPDFTYPIFGEDEKIFGYKGLKIGLRFRANDMRPHVQITYSNKLTPSAGMDEPTDVKAVLQEHLPKIAFARSSDFESSAQKLGDNWHPPGALHETIEGPDGQYEIWKGSLADSAVMQLNARVQILVPLLIEGGSYIGSDPASDSPEQDLSDADRWTVFMLYRVQKSLDNPNDKSYVFVGYSTVYRFFYFRSPPTPPPEADSWELPEGNLDLTTLPCRTRLSQFVILPPFQRKGNGAKLYKSIFQHYHDNEQTHEFTVENPNEAFDDLRDLCDLAYLRSIPEFKNLKLNASVTIPNKGVIPKLITGQDKLEEIRQRAKIAPRQFSRVLEMHLMSQLPLSVRPTMSMLHDAPPRPSKKDKHLERLWQLVAKQRLYKHNKELLSQIEVSERIDKLQETLTGVELEYARLLAASERISKHGETASSNGKRKPDDAESENVSKKARVENR</sequence>
<name>A0A9P7MC02_9HYPO</name>
<evidence type="ECO:0000256" key="4">
    <source>
        <dbReference type="ARBA" id="ARBA00022679"/>
    </source>
</evidence>
<comment type="catalytic activity">
    <reaction evidence="6 7">
        <text>L-lysyl-[protein] + acetyl-CoA = N(6)-acetyl-L-lysyl-[protein] + CoA + H(+)</text>
        <dbReference type="Rhea" id="RHEA:45948"/>
        <dbReference type="Rhea" id="RHEA-COMP:9752"/>
        <dbReference type="Rhea" id="RHEA-COMP:10731"/>
        <dbReference type="ChEBI" id="CHEBI:15378"/>
        <dbReference type="ChEBI" id="CHEBI:29969"/>
        <dbReference type="ChEBI" id="CHEBI:57287"/>
        <dbReference type="ChEBI" id="CHEBI:57288"/>
        <dbReference type="ChEBI" id="CHEBI:61930"/>
        <dbReference type="EC" id="2.3.1.48"/>
    </reaction>
</comment>
<evidence type="ECO:0000256" key="1">
    <source>
        <dbReference type="ARBA" id="ARBA00010543"/>
    </source>
</evidence>
<keyword evidence="7" id="KW-0539">Nucleus</keyword>
<dbReference type="Gene3D" id="3.40.630.30">
    <property type="match status" value="1"/>
</dbReference>
<feature type="compositionally biased region" description="Basic and acidic residues" evidence="10">
    <location>
        <begin position="462"/>
        <end position="481"/>
    </location>
</feature>
<evidence type="ECO:0000256" key="2">
    <source>
        <dbReference type="ARBA" id="ARBA00013184"/>
    </source>
</evidence>
<dbReference type="Gene3D" id="3.90.360.10">
    <property type="entry name" value="Histone acetyl transferase 1 (HAT1), N-terminal domain"/>
    <property type="match status" value="1"/>
</dbReference>
<evidence type="ECO:0000256" key="5">
    <source>
        <dbReference type="ARBA" id="ARBA00023315"/>
    </source>
</evidence>
<proteinExistence type="inferred from homology"/>
<keyword evidence="4 7" id="KW-0808">Transferase</keyword>
<dbReference type="SUPFAM" id="SSF55729">
    <property type="entry name" value="Acyl-CoA N-acyltransferases (Nat)"/>
    <property type="match status" value="1"/>
</dbReference>
<dbReference type="InterPro" id="IPR037113">
    <property type="entry name" value="Hat1_N_sf"/>
</dbReference>
<accession>A0A9P7MC02</accession>
<feature type="region of interest" description="Interaction with histone H4 N-terminus" evidence="9">
    <location>
        <begin position="220"/>
        <end position="222"/>
    </location>
</feature>
<dbReference type="GO" id="GO:0005737">
    <property type="term" value="C:cytoplasm"/>
    <property type="evidence" value="ECO:0007669"/>
    <property type="project" value="UniProtKB-SubCell"/>
</dbReference>
<dbReference type="Proteomes" id="UP000706124">
    <property type="component" value="Unassembled WGS sequence"/>
</dbReference>
<feature type="active site" description="Proton donor/acceptor" evidence="8">
    <location>
        <position position="294"/>
    </location>
</feature>
<dbReference type="Pfam" id="PF10394">
    <property type="entry name" value="Hat1_N"/>
    <property type="match status" value="1"/>
</dbReference>
<reference evidence="12 13" key="1">
    <citation type="journal article" date="2020" name="bioRxiv">
        <title>Whole genome comparisons of ergot fungi reveals the divergence and evolution of species within the genus Claviceps are the result of varying mechanisms driving genome evolution and host range expansion.</title>
        <authorList>
            <person name="Wyka S.A."/>
            <person name="Mondo S.J."/>
            <person name="Liu M."/>
            <person name="Dettman J."/>
            <person name="Nalam V."/>
            <person name="Broders K.D."/>
        </authorList>
    </citation>
    <scope>NUCLEOTIDE SEQUENCE [LARGE SCALE GENOMIC DNA]</scope>
    <source>
        <strain evidence="12 13">CCC 1485</strain>
    </source>
</reference>
<comment type="similarity">
    <text evidence="1 7">Belongs to the HAT1 family.</text>
</comment>
<dbReference type="InterPro" id="IPR017380">
    <property type="entry name" value="Hist_AcTrfase_B-typ_cat-su"/>
</dbReference>
<evidence type="ECO:0000313" key="12">
    <source>
        <dbReference type="EMBL" id="KAG5937451.1"/>
    </source>
</evidence>
<dbReference type="InterPro" id="IPR019467">
    <property type="entry name" value="Hat1_N"/>
</dbReference>
<evidence type="ECO:0000256" key="9">
    <source>
        <dbReference type="PIRSR" id="PIRSR038084-2"/>
    </source>
</evidence>
<evidence type="ECO:0000256" key="10">
    <source>
        <dbReference type="SAM" id="MobiDB-lite"/>
    </source>
</evidence>
<keyword evidence="13" id="KW-1185">Reference proteome</keyword>
<dbReference type="GO" id="GO:0031509">
    <property type="term" value="P:subtelomeric heterochromatin formation"/>
    <property type="evidence" value="ECO:0007669"/>
    <property type="project" value="InterPro"/>
</dbReference>
<comment type="caution">
    <text evidence="12">The sequence shown here is derived from an EMBL/GenBank/DDBJ whole genome shotgun (WGS) entry which is preliminary data.</text>
</comment>
<evidence type="ECO:0000256" key="3">
    <source>
        <dbReference type="ARBA" id="ARBA00021268"/>
    </source>
</evidence>
<dbReference type="AlphaFoldDB" id="A0A9P7MC02"/>
<organism evidence="12 13">
    <name type="scientific">Claviceps pazoutovae</name>
    <dbReference type="NCBI Taxonomy" id="1649127"/>
    <lineage>
        <taxon>Eukaryota</taxon>
        <taxon>Fungi</taxon>
        <taxon>Dikarya</taxon>
        <taxon>Ascomycota</taxon>
        <taxon>Pezizomycotina</taxon>
        <taxon>Sordariomycetes</taxon>
        <taxon>Hypocreomycetidae</taxon>
        <taxon>Hypocreales</taxon>
        <taxon>Clavicipitaceae</taxon>
        <taxon>Claviceps</taxon>
    </lineage>
</organism>
<comment type="subcellular location">
    <subcellularLocation>
        <location evidence="7">Cytoplasm</location>
    </subcellularLocation>
    <subcellularLocation>
        <location evidence="7">Nucleus</location>
    </subcellularLocation>
</comment>
<dbReference type="GO" id="GO:0000781">
    <property type="term" value="C:chromosome, telomeric region"/>
    <property type="evidence" value="ECO:0007669"/>
    <property type="project" value="GOC"/>
</dbReference>
<dbReference type="InterPro" id="IPR016181">
    <property type="entry name" value="Acyl_CoA_acyltransferase"/>
</dbReference>
<feature type="domain" description="Histone acetyl transferase HAT1 N-terminal" evidence="11">
    <location>
        <begin position="10"/>
        <end position="167"/>
    </location>
</feature>
<keyword evidence="5 7" id="KW-0012">Acyltransferase</keyword>
<evidence type="ECO:0000313" key="13">
    <source>
        <dbReference type="Proteomes" id="UP000706124"/>
    </source>
</evidence>
<dbReference type="PANTHER" id="PTHR12046">
    <property type="entry name" value="HISTONE ACETYLTRANSFERASE TYPE B CATALYTIC SUBUNIT"/>
    <property type="match status" value="1"/>
</dbReference>
<evidence type="ECO:0000259" key="11">
    <source>
        <dbReference type="Pfam" id="PF10394"/>
    </source>
</evidence>